<evidence type="ECO:0000313" key="1">
    <source>
        <dbReference type="Proteomes" id="UP000887565"/>
    </source>
</evidence>
<keyword evidence="1" id="KW-1185">Reference proteome</keyword>
<reference evidence="2" key="1">
    <citation type="submission" date="2022-11" db="UniProtKB">
        <authorList>
            <consortium name="WormBaseParasite"/>
        </authorList>
    </citation>
    <scope>IDENTIFICATION</scope>
</reference>
<protein>
    <submittedName>
        <fullName evidence="2">Uncharacterized protein</fullName>
    </submittedName>
</protein>
<sequence length="96" mass="10737">MLKCKLAAIAPKASDKSTAFLSKVWTYIPLLYQNEDQTSWHKQVIDTFLTKRPIFYQLSIPNQAKNFTNGQQLTIAIAKAQGHKSGDRHCGAANLC</sequence>
<organism evidence="1 2">
    <name type="scientific">Romanomermis culicivorax</name>
    <name type="common">Nematode worm</name>
    <dbReference type="NCBI Taxonomy" id="13658"/>
    <lineage>
        <taxon>Eukaryota</taxon>
        <taxon>Metazoa</taxon>
        <taxon>Ecdysozoa</taxon>
        <taxon>Nematoda</taxon>
        <taxon>Enoplea</taxon>
        <taxon>Dorylaimia</taxon>
        <taxon>Mermithida</taxon>
        <taxon>Mermithoidea</taxon>
        <taxon>Mermithidae</taxon>
        <taxon>Romanomermis</taxon>
    </lineage>
</organism>
<dbReference type="WBParaSite" id="nRc.2.0.1.t36656-RA">
    <property type="protein sequence ID" value="nRc.2.0.1.t36656-RA"/>
    <property type="gene ID" value="nRc.2.0.1.g36656"/>
</dbReference>
<proteinExistence type="predicted"/>
<dbReference type="AlphaFoldDB" id="A0A915KF65"/>
<evidence type="ECO:0000313" key="2">
    <source>
        <dbReference type="WBParaSite" id="nRc.2.0.1.t36656-RA"/>
    </source>
</evidence>
<accession>A0A915KF65</accession>
<name>A0A915KF65_ROMCU</name>
<dbReference type="Proteomes" id="UP000887565">
    <property type="component" value="Unplaced"/>
</dbReference>